<gene>
    <name evidence="2" type="ORF">D4764_01G0019290</name>
</gene>
<evidence type="ECO:0000256" key="1">
    <source>
        <dbReference type="SAM" id="MobiDB-lite"/>
    </source>
</evidence>
<organism evidence="2 3">
    <name type="scientific">Takifugu flavidus</name>
    <name type="common">sansaifugu</name>
    <dbReference type="NCBI Taxonomy" id="433684"/>
    <lineage>
        <taxon>Eukaryota</taxon>
        <taxon>Metazoa</taxon>
        <taxon>Chordata</taxon>
        <taxon>Craniata</taxon>
        <taxon>Vertebrata</taxon>
        <taxon>Euteleostomi</taxon>
        <taxon>Actinopterygii</taxon>
        <taxon>Neopterygii</taxon>
        <taxon>Teleostei</taxon>
        <taxon>Neoteleostei</taxon>
        <taxon>Acanthomorphata</taxon>
        <taxon>Eupercaria</taxon>
        <taxon>Tetraodontiformes</taxon>
        <taxon>Tetradontoidea</taxon>
        <taxon>Tetraodontidae</taxon>
        <taxon>Takifugu</taxon>
    </lineage>
</organism>
<feature type="region of interest" description="Disordered" evidence="1">
    <location>
        <begin position="172"/>
        <end position="224"/>
    </location>
</feature>
<sequence>MDDNAFKFQTDRSPRVLIRPSLLYGPLRLTYRTELLLREGLLLLICSFFLHIPPPVTGEGEKNTPVQAGAERQCRREQVRRRRDGFPLMRRRRSGRRFPNGSLAPLQHRPLSSQPGFPRARRGGRRGPTDGEDAIIRQNSPLLTSKGSRILQKCSYAPLSLDKRIKARCCRGNTRRSGSWAEEGSLDPSLQERRDRDAPPSAKFSSRETIAEKDCEEERGRAAEPDLDRNITALFLTTVASEERRTDLSRADLSPPPLLNHRGAAARVMQSGEIPPHVKGRDAASLPPVVRRQLVMATSPCAAEPKRTKKAFEGVDAIVAKDPGTSGTLETGSKSTSAHQGILVTTETLLWRNNKSPKARAQHSPGKGTFAIPPQHKRIGRRSNVARAPAVFPLRL</sequence>
<feature type="compositionally biased region" description="Basic and acidic residues" evidence="1">
    <location>
        <begin position="205"/>
        <end position="224"/>
    </location>
</feature>
<protein>
    <submittedName>
        <fullName evidence="2">Uncharacterized protein</fullName>
    </submittedName>
</protein>
<accession>A0A5C6PR17</accession>
<dbReference type="Proteomes" id="UP000324091">
    <property type="component" value="Chromosome 1"/>
</dbReference>
<comment type="caution">
    <text evidence="2">The sequence shown here is derived from an EMBL/GenBank/DDBJ whole genome shotgun (WGS) entry which is preliminary data.</text>
</comment>
<reference evidence="2 3" key="1">
    <citation type="submission" date="2019-04" db="EMBL/GenBank/DDBJ databases">
        <title>Chromosome genome assembly for Takifugu flavidus.</title>
        <authorList>
            <person name="Xiao S."/>
        </authorList>
    </citation>
    <scope>NUCLEOTIDE SEQUENCE [LARGE SCALE GENOMIC DNA]</scope>
    <source>
        <strain evidence="2">HTHZ2018</strain>
        <tissue evidence="2">Muscle</tissue>
    </source>
</reference>
<keyword evidence="3" id="KW-1185">Reference proteome</keyword>
<dbReference type="EMBL" id="RHFK02000001">
    <property type="protein sequence ID" value="TWW82114.1"/>
    <property type="molecule type" value="Genomic_DNA"/>
</dbReference>
<dbReference type="AlphaFoldDB" id="A0A5C6PR17"/>
<name>A0A5C6PR17_9TELE</name>
<feature type="region of interest" description="Disordered" evidence="1">
    <location>
        <begin position="56"/>
        <end position="141"/>
    </location>
</feature>
<proteinExistence type="predicted"/>
<evidence type="ECO:0000313" key="3">
    <source>
        <dbReference type="Proteomes" id="UP000324091"/>
    </source>
</evidence>
<feature type="compositionally biased region" description="Basic residues" evidence="1">
    <location>
        <begin position="78"/>
        <end position="96"/>
    </location>
</feature>
<evidence type="ECO:0000313" key="2">
    <source>
        <dbReference type="EMBL" id="TWW82114.1"/>
    </source>
</evidence>